<name>A0ACB8Z2B4_CICIN</name>
<proteinExistence type="predicted"/>
<dbReference type="Proteomes" id="UP001055811">
    <property type="component" value="Linkage Group LG09"/>
</dbReference>
<reference evidence="2" key="1">
    <citation type="journal article" date="2022" name="Mol. Ecol. Resour.">
        <title>The genomes of chicory, endive, great burdock and yacon provide insights into Asteraceae palaeo-polyploidization history and plant inulin production.</title>
        <authorList>
            <person name="Fan W."/>
            <person name="Wang S."/>
            <person name="Wang H."/>
            <person name="Wang A."/>
            <person name="Jiang F."/>
            <person name="Liu H."/>
            <person name="Zhao H."/>
            <person name="Xu D."/>
            <person name="Zhang Y."/>
        </authorList>
    </citation>
    <scope>NUCLEOTIDE SEQUENCE [LARGE SCALE GENOMIC DNA]</scope>
    <source>
        <strain evidence="2">cv. Punajuju</strain>
    </source>
</reference>
<accession>A0ACB8Z2B4</accession>
<protein>
    <submittedName>
        <fullName evidence="1">Uncharacterized protein</fullName>
    </submittedName>
</protein>
<evidence type="ECO:0000313" key="1">
    <source>
        <dbReference type="EMBL" id="KAI3690415.1"/>
    </source>
</evidence>
<evidence type="ECO:0000313" key="2">
    <source>
        <dbReference type="Proteomes" id="UP001055811"/>
    </source>
</evidence>
<dbReference type="EMBL" id="CM042017">
    <property type="protein sequence ID" value="KAI3690415.1"/>
    <property type="molecule type" value="Genomic_DNA"/>
</dbReference>
<reference evidence="1 2" key="2">
    <citation type="journal article" date="2022" name="Mol. Ecol. Resour.">
        <title>The genomes of chicory, endive, great burdock and yacon provide insights into Asteraceae paleo-polyploidization history and plant inulin production.</title>
        <authorList>
            <person name="Fan W."/>
            <person name="Wang S."/>
            <person name="Wang H."/>
            <person name="Wang A."/>
            <person name="Jiang F."/>
            <person name="Liu H."/>
            <person name="Zhao H."/>
            <person name="Xu D."/>
            <person name="Zhang Y."/>
        </authorList>
    </citation>
    <scope>NUCLEOTIDE SEQUENCE [LARGE SCALE GENOMIC DNA]</scope>
    <source>
        <strain evidence="2">cv. Punajuju</strain>
        <tissue evidence="1">Leaves</tissue>
    </source>
</reference>
<comment type="caution">
    <text evidence="1">The sequence shown here is derived from an EMBL/GenBank/DDBJ whole genome shotgun (WGS) entry which is preliminary data.</text>
</comment>
<gene>
    <name evidence="1" type="ORF">L2E82_48440</name>
</gene>
<organism evidence="1 2">
    <name type="scientific">Cichorium intybus</name>
    <name type="common">Chicory</name>
    <dbReference type="NCBI Taxonomy" id="13427"/>
    <lineage>
        <taxon>Eukaryota</taxon>
        <taxon>Viridiplantae</taxon>
        <taxon>Streptophyta</taxon>
        <taxon>Embryophyta</taxon>
        <taxon>Tracheophyta</taxon>
        <taxon>Spermatophyta</taxon>
        <taxon>Magnoliopsida</taxon>
        <taxon>eudicotyledons</taxon>
        <taxon>Gunneridae</taxon>
        <taxon>Pentapetalae</taxon>
        <taxon>asterids</taxon>
        <taxon>campanulids</taxon>
        <taxon>Asterales</taxon>
        <taxon>Asteraceae</taxon>
        <taxon>Cichorioideae</taxon>
        <taxon>Cichorieae</taxon>
        <taxon>Cichoriinae</taxon>
        <taxon>Cichorium</taxon>
    </lineage>
</organism>
<keyword evidence="2" id="KW-1185">Reference proteome</keyword>
<sequence length="175" mass="20514">MEWTETKETQFERIAWLKITGVPLFARDDENFQRIVRRYGKVLSEEDHVWNCSILSHGLVGVLTTIRMKINEEISVNIREDKIRIGVSQTEDDWNLFYKSTDVKNNEEVWSTVEEDDAIEHNDDEYGIFDTWMQQEDGEFQPDSPIASLEIMTKMARMIRSPTMSIGELNSHQSH</sequence>